<gene>
    <name evidence="14" type="ORF">ABCS64_05075</name>
</gene>
<comment type="cofactor">
    <cofactor evidence="10">
        <name>FMN</name>
        <dbReference type="ChEBI" id="CHEBI:58210"/>
    </cofactor>
    <text evidence="10">Binds 1 FMN per subunit.</text>
</comment>
<reference evidence="15" key="1">
    <citation type="submission" date="2024-06" db="EMBL/GenBank/DDBJ databases">
        <title>Radixoralia hellwigii gen. nov., sp nov., isolated from a root canal in the human oral cavity.</title>
        <authorList>
            <person name="Bartsch S."/>
            <person name="Wittmer A."/>
            <person name="Schulz A.-K."/>
            <person name="Neumann-Schaal M."/>
            <person name="Wolf J."/>
            <person name="Gronow S."/>
            <person name="Tennert C."/>
            <person name="Haecker G."/>
            <person name="Cieplik F."/>
            <person name="Al-Ahmad A."/>
        </authorList>
    </citation>
    <scope>NUCLEOTIDE SEQUENCE [LARGE SCALE GENOMIC DNA]</scope>
    <source>
        <strain evidence="15">Wk13</strain>
    </source>
</reference>
<protein>
    <recommendedName>
        <fullName evidence="10">Sulfite reductase [NADPH] flavoprotein alpha-component</fullName>
        <shortName evidence="10">SiR-FP</shortName>
        <ecNumber evidence="10">1.8.1.2</ecNumber>
    </recommendedName>
</protein>
<comment type="caution">
    <text evidence="14">The sequence shown here is derived from an EMBL/GenBank/DDBJ whole genome shotgun (WGS) entry which is preliminary data.</text>
</comment>
<dbReference type="InterPro" id="IPR001094">
    <property type="entry name" value="Flavdoxin-like"/>
</dbReference>
<dbReference type="Pfam" id="PF00667">
    <property type="entry name" value="FAD_binding_1"/>
    <property type="match status" value="1"/>
</dbReference>
<dbReference type="Pfam" id="PF00175">
    <property type="entry name" value="NAD_binding_1"/>
    <property type="match status" value="1"/>
</dbReference>
<dbReference type="Gene3D" id="1.20.990.10">
    <property type="entry name" value="NADPH-cytochrome p450 Reductase, Chain A, domain 3"/>
    <property type="match status" value="1"/>
</dbReference>
<dbReference type="Gene3D" id="3.40.50.360">
    <property type="match status" value="1"/>
</dbReference>
<comment type="function">
    <text evidence="10">Component of the sulfite reductase complex that catalyzes the 6-electron reduction of sulfite to sulfide. This is one of several activities required for the biosynthesis of L-cysteine from sulfate. The flavoprotein component catalyzes the electron flow from NADPH -&gt; FAD -&gt; FMN to the hemoprotein component.</text>
</comment>
<dbReference type="InterPro" id="IPR003097">
    <property type="entry name" value="CysJ-like_FAD-binding"/>
</dbReference>
<dbReference type="SUPFAM" id="SSF52218">
    <property type="entry name" value="Flavoproteins"/>
    <property type="match status" value="1"/>
</dbReference>
<dbReference type="SUPFAM" id="SSF63380">
    <property type="entry name" value="Riboflavin synthase domain-like"/>
    <property type="match status" value="1"/>
</dbReference>
<feature type="domain" description="FAD-binding FR-type" evidence="13">
    <location>
        <begin position="245"/>
        <end position="463"/>
    </location>
</feature>
<evidence type="ECO:0000256" key="3">
    <source>
        <dbReference type="ARBA" id="ARBA00022630"/>
    </source>
</evidence>
<dbReference type="PROSITE" id="PS50902">
    <property type="entry name" value="FLAVODOXIN_LIKE"/>
    <property type="match status" value="1"/>
</dbReference>
<keyword evidence="8 10" id="KW-0560">Oxidoreductase</keyword>
<evidence type="ECO:0000259" key="12">
    <source>
        <dbReference type="PROSITE" id="PS50902"/>
    </source>
</evidence>
<dbReference type="InterPro" id="IPR029039">
    <property type="entry name" value="Flavoprotein-like_sf"/>
</dbReference>
<accession>A0ABV4UDJ2</accession>
<dbReference type="RefSeq" id="WP_418890815.1">
    <property type="nucleotide sequence ID" value="NZ_JBEUWX010000002.1"/>
</dbReference>
<dbReference type="InterPro" id="IPR023173">
    <property type="entry name" value="NADPH_Cyt_P450_Rdtase_alpha"/>
</dbReference>
<evidence type="ECO:0000313" key="15">
    <source>
        <dbReference type="Proteomes" id="UP001574673"/>
    </source>
</evidence>
<keyword evidence="5 10" id="KW-0274">FAD</keyword>
<dbReference type="InterPro" id="IPR017927">
    <property type="entry name" value="FAD-bd_FR_type"/>
</dbReference>
<keyword evidence="1 10" id="KW-0813">Transport</keyword>
<dbReference type="InterPro" id="IPR008254">
    <property type="entry name" value="Flavodoxin/NO_synth"/>
</dbReference>
<evidence type="ECO:0000256" key="8">
    <source>
        <dbReference type="ARBA" id="ARBA00023002"/>
    </source>
</evidence>
<evidence type="ECO:0000256" key="1">
    <source>
        <dbReference type="ARBA" id="ARBA00022448"/>
    </source>
</evidence>
<dbReference type="Gene3D" id="2.40.30.10">
    <property type="entry name" value="Translation factors"/>
    <property type="match status" value="1"/>
</dbReference>
<evidence type="ECO:0000313" key="14">
    <source>
        <dbReference type="EMBL" id="MFA9949705.1"/>
    </source>
</evidence>
<evidence type="ECO:0000259" key="13">
    <source>
        <dbReference type="PROSITE" id="PS51384"/>
    </source>
</evidence>
<dbReference type="PIRSF" id="PIRSF000207">
    <property type="entry name" value="SiR-FP_CysJ"/>
    <property type="match status" value="1"/>
</dbReference>
<dbReference type="SUPFAM" id="SSF52343">
    <property type="entry name" value="Ferredoxin reductase-like, C-terminal NADP-linked domain"/>
    <property type="match status" value="1"/>
</dbReference>
<comment type="subunit">
    <text evidence="10">Alpha(8)-beta(8). The alpha component is a flavoprotein, the beta component is a hemoprotein.</text>
</comment>
<dbReference type="InterPro" id="IPR001709">
    <property type="entry name" value="Flavoprot_Pyr_Nucl_cyt_Rdtase"/>
</dbReference>
<dbReference type="GO" id="GO:0004783">
    <property type="term" value="F:sulfite reductase (NADPH) activity"/>
    <property type="evidence" value="ECO:0007669"/>
    <property type="project" value="UniProtKB-EC"/>
</dbReference>
<evidence type="ECO:0000256" key="9">
    <source>
        <dbReference type="ARBA" id="ARBA00023192"/>
    </source>
</evidence>
<evidence type="ECO:0000256" key="4">
    <source>
        <dbReference type="ARBA" id="ARBA00022643"/>
    </source>
</evidence>
<evidence type="ECO:0000256" key="2">
    <source>
        <dbReference type="ARBA" id="ARBA00022605"/>
    </source>
</evidence>
<dbReference type="InterPro" id="IPR017938">
    <property type="entry name" value="Riboflavin_synthase-like_b-brl"/>
</dbReference>
<dbReference type="InterPro" id="IPR010199">
    <property type="entry name" value="CysJ"/>
</dbReference>
<feature type="compositionally biased region" description="Basic and acidic residues" evidence="11">
    <location>
        <begin position="213"/>
        <end position="227"/>
    </location>
</feature>
<dbReference type="PRINTS" id="PR00371">
    <property type="entry name" value="FPNCR"/>
</dbReference>
<dbReference type="NCBIfam" id="TIGR01931">
    <property type="entry name" value="cysJ"/>
    <property type="match status" value="1"/>
</dbReference>
<dbReference type="InterPro" id="IPR001433">
    <property type="entry name" value="OxRdtase_FAD/NAD-bd"/>
</dbReference>
<keyword evidence="7 10" id="KW-0249">Electron transport</keyword>
<dbReference type="InterPro" id="IPR039261">
    <property type="entry name" value="FNR_nucleotide-bd"/>
</dbReference>
<evidence type="ECO:0000256" key="6">
    <source>
        <dbReference type="ARBA" id="ARBA00022857"/>
    </source>
</evidence>
<proteinExistence type="predicted"/>
<organism evidence="14 15">
    <name type="scientific">Dentiradicibacter hellwigii</name>
    <dbReference type="NCBI Taxonomy" id="3149053"/>
    <lineage>
        <taxon>Bacteria</taxon>
        <taxon>Pseudomonadati</taxon>
        <taxon>Pseudomonadota</taxon>
        <taxon>Betaproteobacteria</taxon>
        <taxon>Rhodocyclales</taxon>
        <taxon>Rhodocyclaceae</taxon>
        <taxon>Dentiradicibacter</taxon>
    </lineage>
</organism>
<keyword evidence="2 10" id="KW-0028">Amino-acid biosynthesis</keyword>
<keyword evidence="3 10" id="KW-0285">Flavoprotein</keyword>
<dbReference type="PROSITE" id="PS51384">
    <property type="entry name" value="FAD_FR"/>
    <property type="match status" value="1"/>
</dbReference>
<feature type="domain" description="Flavodoxin-like" evidence="12">
    <location>
        <begin position="65"/>
        <end position="203"/>
    </location>
</feature>
<dbReference type="EMBL" id="JBEUWX010000002">
    <property type="protein sequence ID" value="MFA9949705.1"/>
    <property type="molecule type" value="Genomic_DNA"/>
</dbReference>
<dbReference type="Gene3D" id="3.40.50.80">
    <property type="entry name" value="Nucleotide-binding domain of ferredoxin-NADP reductase (FNR) module"/>
    <property type="match status" value="1"/>
</dbReference>
<comment type="pathway">
    <text evidence="10">Sulfur metabolism; hydrogen sulfide biosynthesis; hydrogen sulfide from sulfite (NADPH route): step 1/1.</text>
</comment>
<dbReference type="Pfam" id="PF00258">
    <property type="entry name" value="Flavodoxin_1"/>
    <property type="match status" value="1"/>
</dbReference>
<evidence type="ECO:0000256" key="5">
    <source>
        <dbReference type="ARBA" id="ARBA00022827"/>
    </source>
</evidence>
<keyword evidence="4 10" id="KW-0288">FMN</keyword>
<name>A0ABV4UDJ2_9RHOO</name>
<keyword evidence="6 10" id="KW-0521">NADP</keyword>
<dbReference type="Proteomes" id="UP001574673">
    <property type="component" value="Unassembled WGS sequence"/>
</dbReference>
<evidence type="ECO:0000256" key="11">
    <source>
        <dbReference type="SAM" id="MobiDB-lite"/>
    </source>
</evidence>
<feature type="region of interest" description="Disordered" evidence="11">
    <location>
        <begin position="209"/>
        <end position="230"/>
    </location>
</feature>
<evidence type="ECO:0000256" key="7">
    <source>
        <dbReference type="ARBA" id="ARBA00022982"/>
    </source>
</evidence>
<comment type="cofactor">
    <cofactor evidence="10">
        <name>FAD</name>
        <dbReference type="ChEBI" id="CHEBI:57692"/>
    </cofactor>
    <text evidence="10">Binds 1 FAD per subunit.</text>
</comment>
<dbReference type="PANTHER" id="PTHR19384">
    <property type="entry name" value="NITRIC OXIDE SYNTHASE-RELATED"/>
    <property type="match status" value="1"/>
</dbReference>
<dbReference type="PANTHER" id="PTHR19384:SF128">
    <property type="entry name" value="NADPH OXIDOREDUCTASE A"/>
    <property type="match status" value="1"/>
</dbReference>
<keyword evidence="15" id="KW-1185">Reference proteome</keyword>
<comment type="catalytic activity">
    <reaction evidence="10">
        <text>hydrogen sulfide + 3 NADP(+) + 3 H2O = sulfite + 3 NADPH + 4 H(+)</text>
        <dbReference type="Rhea" id="RHEA:13801"/>
        <dbReference type="ChEBI" id="CHEBI:15377"/>
        <dbReference type="ChEBI" id="CHEBI:15378"/>
        <dbReference type="ChEBI" id="CHEBI:17359"/>
        <dbReference type="ChEBI" id="CHEBI:29919"/>
        <dbReference type="ChEBI" id="CHEBI:57783"/>
        <dbReference type="ChEBI" id="CHEBI:58349"/>
        <dbReference type="EC" id="1.8.1.2"/>
    </reaction>
</comment>
<dbReference type="EC" id="1.8.1.2" evidence="10"/>
<evidence type="ECO:0000256" key="10">
    <source>
        <dbReference type="PIRNR" id="PIRNR000207"/>
    </source>
</evidence>
<keyword evidence="9 10" id="KW-0198">Cysteine biosynthesis</keyword>
<dbReference type="PRINTS" id="PR00369">
    <property type="entry name" value="FLAVODOXIN"/>
</dbReference>
<sequence>MSDLPIPPDLKARLDVLSSAELALVAGYAWAKSQAAGATAVPAAASAAAEKDPAAALTISAPRRVQILSASQTGNARRVAKALHERLTASGLETHHSPMGDYNAQQISDEDIVLLITSTYGDGEPPEEALPLYKLLRGKNPPRLDGVDFAVLALGDSLFPKFCQAGKDFDESLALLGARRLRDCGYCDQDYRAAAESWSKDIAERLQTMPARSGDKSGENSGERRPAASDAVNAAAATPAAYDKFNPYAARLLTRRRLTARTAEKDVEHLEIDLGDSGLRYQPGDTLGVWYENAPQLVADMLVCHQLRGEERVQIDGQEIPIAEALIRQLDITTSTPVLAQYYAQLSQNSDLQAALAAASADEAAQTAFLRANPPMTLFRDYPHPLDAPTLARLFRPLTPRLYSIASAQAKVGEAAHLCVGVVRHRHGQAAYVGGASGFLGERLAEGEAVRIFIQDNPHFRLPADGNTPILMIGAGVGVAPFRAFMQQREADKARGENWLVFGNTRFTQDFLYHADWLKWRGDGLITRADLAWSRDRAEKVYVQHKLLEAAADVWAYLQRGAHVYVCGDASRMAKGVEAALREIAHLEGGMDEEAAEAWLETLREAGRYQRDVY</sequence>
<dbReference type="CDD" id="cd06199">
    <property type="entry name" value="SiR"/>
    <property type="match status" value="1"/>
</dbReference>